<comment type="caution">
    <text evidence="1">The sequence shown here is derived from an EMBL/GenBank/DDBJ whole genome shotgun (WGS) entry which is preliminary data.</text>
</comment>
<keyword evidence="2" id="KW-1185">Reference proteome</keyword>
<name>A0A2A6F7E6_9HYPH</name>
<sequence length="63" mass="7276">MPERSEYEIEIKAPAGRSFRAATPAGVFQLRSDQSMMPKSVKRFSDDIMLYLFDLEPDDFRST</sequence>
<dbReference type="RefSeq" id="WP_097577045.1">
    <property type="nucleotide sequence ID" value="NZ_NWQG01000245.1"/>
</dbReference>
<accession>A0A2A6F7E6</accession>
<protein>
    <submittedName>
        <fullName evidence="1">Uncharacterized protein</fullName>
    </submittedName>
</protein>
<dbReference type="EMBL" id="NWQG01000245">
    <property type="protein sequence ID" value="PDQ17635.1"/>
    <property type="molecule type" value="Genomic_DNA"/>
</dbReference>
<dbReference type="Proteomes" id="UP000219182">
    <property type="component" value="Unassembled WGS sequence"/>
</dbReference>
<dbReference type="AlphaFoldDB" id="A0A2A6F7E6"/>
<reference evidence="1 2" key="1">
    <citation type="submission" date="2017-09" db="EMBL/GenBank/DDBJ databases">
        <title>Mesorhizobum sanjuanii sp. nov. isolated from nodules of Lotus tenuis in saline-alkaline lowlands of Flooding Pampa.</title>
        <authorList>
            <person name="Sannazzaro A.I."/>
            <person name="Torres Tejerizo G.A."/>
            <person name="Fontana F."/>
            <person name="Cumpa Velazquez L.M."/>
            <person name="Hansen L."/>
            <person name="Pistorio M."/>
            <person name="Estrella M.J."/>
        </authorList>
    </citation>
    <scope>NUCLEOTIDE SEQUENCE [LARGE SCALE GENOMIC DNA]</scope>
    <source>
        <strain evidence="1 2">BSA136</strain>
    </source>
</reference>
<evidence type="ECO:0000313" key="2">
    <source>
        <dbReference type="Proteomes" id="UP000219182"/>
    </source>
</evidence>
<proteinExistence type="predicted"/>
<gene>
    <name evidence="1" type="ORF">CN311_29005</name>
</gene>
<evidence type="ECO:0000313" key="1">
    <source>
        <dbReference type="EMBL" id="PDQ17635.1"/>
    </source>
</evidence>
<organism evidence="1 2">
    <name type="scientific">Mesorhizobium sanjuanii</name>
    <dbReference type="NCBI Taxonomy" id="2037900"/>
    <lineage>
        <taxon>Bacteria</taxon>
        <taxon>Pseudomonadati</taxon>
        <taxon>Pseudomonadota</taxon>
        <taxon>Alphaproteobacteria</taxon>
        <taxon>Hyphomicrobiales</taxon>
        <taxon>Phyllobacteriaceae</taxon>
        <taxon>Mesorhizobium</taxon>
    </lineage>
</organism>